<sequence>MGKSFRQVVKWILRNTIETTHSLTPELRLCLITESSPLWKAKPEMCPFVDPYWAFYWPGGQAVTRYILDNALLFSDANVLDFGCGCGSASIAASKAGATVIANDIDRDALVATLINYRKNDVSTKWTQFSSENLLDSKQNIPLQHFLQANNSFIILGDMFYDVEFAEQLFSWLRRLKATTAVRILAGDPNRHPLARDQLDRYAIKVEKQLLAEYQLPECVTREHYGFNTGNVYELQKFIST</sequence>
<dbReference type="PANTHER" id="PTHR43648">
    <property type="entry name" value="ELECTRON TRANSFER FLAVOPROTEIN BETA SUBUNIT LYSINE METHYLTRANSFERASE"/>
    <property type="match status" value="1"/>
</dbReference>
<reference evidence="6 7" key="2">
    <citation type="submission" date="2018-11" db="EMBL/GenBank/DDBJ databases">
        <authorList>
            <consortium name="Pathogen Informatics"/>
        </authorList>
    </citation>
    <scope>NUCLEOTIDE SEQUENCE [LARGE SCALE GENOMIC DNA]</scope>
    <source>
        <strain evidence="6 7">MHpl1</strain>
    </source>
</reference>
<dbReference type="STRING" id="6290.A0A0N4WCR3"/>
<dbReference type="OrthoDB" id="194386at2759"/>
<evidence type="ECO:0000256" key="1">
    <source>
        <dbReference type="ARBA" id="ARBA00022603"/>
    </source>
</evidence>
<evidence type="ECO:0000256" key="2">
    <source>
        <dbReference type="ARBA" id="ARBA00022679"/>
    </source>
</evidence>
<evidence type="ECO:0000313" key="7">
    <source>
        <dbReference type="Proteomes" id="UP000268014"/>
    </source>
</evidence>
<dbReference type="GO" id="GO:0016279">
    <property type="term" value="F:protein-lysine N-methyltransferase activity"/>
    <property type="evidence" value="ECO:0007669"/>
    <property type="project" value="TreeGrafter"/>
</dbReference>
<dbReference type="AlphaFoldDB" id="A0A0N4WCR3"/>
<evidence type="ECO:0000313" key="8">
    <source>
        <dbReference type="WBParaSite" id="HPLM_0000832401-mRNA-1"/>
    </source>
</evidence>
<dbReference type="CDD" id="cd02440">
    <property type="entry name" value="AdoMet_MTases"/>
    <property type="match status" value="1"/>
</dbReference>
<keyword evidence="7" id="KW-1185">Reference proteome</keyword>
<dbReference type="WBParaSite" id="HPLM_0000832401-mRNA-1">
    <property type="protein sequence ID" value="HPLM_0000832401-mRNA-1"/>
    <property type="gene ID" value="HPLM_0000832401"/>
</dbReference>
<evidence type="ECO:0000313" key="6">
    <source>
        <dbReference type="EMBL" id="VDO34501.1"/>
    </source>
</evidence>
<dbReference type="Gene3D" id="3.40.50.150">
    <property type="entry name" value="Vaccinia Virus protein VP39"/>
    <property type="match status" value="1"/>
</dbReference>
<keyword evidence="2" id="KW-0808">Transferase</keyword>
<dbReference type="InterPro" id="IPR029063">
    <property type="entry name" value="SAM-dependent_MTases_sf"/>
</dbReference>
<dbReference type="GO" id="GO:0032259">
    <property type="term" value="P:methylation"/>
    <property type="evidence" value="ECO:0007669"/>
    <property type="project" value="UniProtKB-KW"/>
</dbReference>
<dbReference type="EMBL" id="UZAF01016833">
    <property type="protein sequence ID" value="VDO34501.1"/>
    <property type="molecule type" value="Genomic_DNA"/>
</dbReference>
<proteinExistence type="inferred from homology"/>
<dbReference type="PANTHER" id="PTHR43648:SF1">
    <property type="entry name" value="ELECTRON TRANSFER FLAVOPROTEIN BETA SUBUNIT LYSINE METHYLTRANSFERASE"/>
    <property type="match status" value="1"/>
</dbReference>
<protein>
    <recommendedName>
        <fullName evidence="5">ETFB lysine methyltransferase</fullName>
    </recommendedName>
    <alternativeName>
        <fullName evidence="4">Protein N-lysine methyltransferase METTL20</fullName>
    </alternativeName>
</protein>
<name>A0A0N4WCR3_HAEPC</name>
<keyword evidence="1" id="KW-0489">Methyltransferase</keyword>
<dbReference type="OMA" id="RQENYGL"/>
<accession>A0A0N4WCR3</accession>
<evidence type="ECO:0000256" key="5">
    <source>
        <dbReference type="ARBA" id="ARBA00042266"/>
    </source>
</evidence>
<dbReference type="InterPro" id="IPR050078">
    <property type="entry name" value="Ribosomal_L11_MeTrfase_PrmA"/>
</dbReference>
<dbReference type="SUPFAM" id="SSF53335">
    <property type="entry name" value="S-adenosyl-L-methionine-dependent methyltransferases"/>
    <property type="match status" value="1"/>
</dbReference>
<organism evidence="8">
    <name type="scientific">Haemonchus placei</name>
    <name type="common">Barber's pole worm</name>
    <dbReference type="NCBI Taxonomy" id="6290"/>
    <lineage>
        <taxon>Eukaryota</taxon>
        <taxon>Metazoa</taxon>
        <taxon>Ecdysozoa</taxon>
        <taxon>Nematoda</taxon>
        <taxon>Chromadorea</taxon>
        <taxon>Rhabditida</taxon>
        <taxon>Rhabditina</taxon>
        <taxon>Rhabditomorpha</taxon>
        <taxon>Strongyloidea</taxon>
        <taxon>Trichostrongylidae</taxon>
        <taxon>Haemonchus</taxon>
    </lineage>
</organism>
<dbReference type="GO" id="GO:0005759">
    <property type="term" value="C:mitochondrial matrix"/>
    <property type="evidence" value="ECO:0007669"/>
    <property type="project" value="TreeGrafter"/>
</dbReference>
<reference evidence="8" key="1">
    <citation type="submission" date="2017-02" db="UniProtKB">
        <authorList>
            <consortium name="WormBaseParasite"/>
        </authorList>
    </citation>
    <scope>IDENTIFICATION</scope>
</reference>
<evidence type="ECO:0000256" key="4">
    <source>
        <dbReference type="ARBA" id="ARBA00041867"/>
    </source>
</evidence>
<gene>
    <name evidence="6" type="ORF">HPLM_LOCUS8316</name>
</gene>
<comment type="similarity">
    <text evidence="3">Belongs to the methyltransferase superfamily. ETFBKMT family.</text>
</comment>
<dbReference type="Pfam" id="PF06325">
    <property type="entry name" value="PrmA"/>
    <property type="match status" value="1"/>
</dbReference>
<dbReference type="Proteomes" id="UP000268014">
    <property type="component" value="Unassembled WGS sequence"/>
</dbReference>
<evidence type="ECO:0000256" key="3">
    <source>
        <dbReference type="ARBA" id="ARBA00037932"/>
    </source>
</evidence>